<sequence length="53" mass="6479">MLEKTNRNLLRNLIEDITTKNLEDSYIFIEFCRKFINRLDNNQIYSDYMVTLC</sequence>
<proteinExistence type="predicted"/>
<gene>
    <name evidence="1" type="ORF">QE404_001002</name>
</gene>
<organism evidence="1 2">
    <name type="scientific">Chryseobacterium camelliae</name>
    <dbReference type="NCBI Taxonomy" id="1265445"/>
    <lineage>
        <taxon>Bacteria</taxon>
        <taxon>Pseudomonadati</taxon>
        <taxon>Bacteroidota</taxon>
        <taxon>Flavobacteriia</taxon>
        <taxon>Flavobacteriales</taxon>
        <taxon>Weeksellaceae</taxon>
        <taxon>Chryseobacterium group</taxon>
        <taxon>Chryseobacterium</taxon>
    </lineage>
</organism>
<keyword evidence="2" id="KW-1185">Reference proteome</keyword>
<evidence type="ECO:0000313" key="2">
    <source>
        <dbReference type="Proteomes" id="UP001225072"/>
    </source>
</evidence>
<accession>A0ABU0THY9</accession>
<evidence type="ECO:0000313" key="1">
    <source>
        <dbReference type="EMBL" id="MDQ1095855.1"/>
    </source>
</evidence>
<name>A0ABU0THY9_9FLAO</name>
<protein>
    <submittedName>
        <fullName evidence="1">Uncharacterized protein</fullName>
    </submittedName>
</protein>
<dbReference type="EMBL" id="JAUTAL010000001">
    <property type="protein sequence ID" value="MDQ1095855.1"/>
    <property type="molecule type" value="Genomic_DNA"/>
</dbReference>
<reference evidence="1 2" key="1">
    <citation type="submission" date="2023-07" db="EMBL/GenBank/DDBJ databases">
        <title>Functional and genomic diversity of the sorghum phyllosphere microbiome.</title>
        <authorList>
            <person name="Shade A."/>
        </authorList>
    </citation>
    <scope>NUCLEOTIDE SEQUENCE [LARGE SCALE GENOMIC DNA]</scope>
    <source>
        <strain evidence="1 2">SORGH_AS_1064</strain>
    </source>
</reference>
<dbReference type="Proteomes" id="UP001225072">
    <property type="component" value="Unassembled WGS sequence"/>
</dbReference>
<comment type="caution">
    <text evidence="1">The sequence shown here is derived from an EMBL/GenBank/DDBJ whole genome shotgun (WGS) entry which is preliminary data.</text>
</comment>